<sequence length="260" mass="30062">MKQIEVFYTKSLRNNEDYGFHTLVIKALNYLPVVSEGTTDPLKATRENYVSRFEAFDKAYMQNTKLDEVEALSAADAAVDEAYSASRAFINAMRRHPDETKRAVAEEVGRIYDKYGNPVKLGHSEELSVLRNLLQEIQSYINSYLEPIYFTEWRDYLSETTDALEEAMRSRTNAESRKDKGIIQSTREATDEAYRQFTDRVNVVTAYEGGTKYDQFIDYVNALIKQHRANLKARTTRSSKKKDENLTFEPVKQTEENPQE</sequence>
<reference evidence="2 3" key="1">
    <citation type="submission" date="2024-02" db="EMBL/GenBank/DDBJ databases">
        <title>Whole genome sequencing of Parabacteroides sp. AD58.</title>
        <authorList>
            <person name="Chaplin A.V."/>
            <person name="Pikina A.P."/>
            <person name="Sokolova S.R."/>
            <person name="Korostin D.O."/>
            <person name="Efimov B.A."/>
        </authorList>
    </citation>
    <scope>NUCLEOTIDE SEQUENCE [LARGE SCALE GENOMIC DNA]</scope>
    <source>
        <strain evidence="2 3">AD58</strain>
    </source>
</reference>
<organism evidence="2 3">
    <name type="scientific">Parabacteroides absconsus</name>
    <dbReference type="NCBI Taxonomy" id="2951805"/>
    <lineage>
        <taxon>Bacteria</taxon>
        <taxon>Pseudomonadati</taxon>
        <taxon>Bacteroidota</taxon>
        <taxon>Bacteroidia</taxon>
        <taxon>Bacteroidales</taxon>
        <taxon>Tannerellaceae</taxon>
        <taxon>Parabacteroides</taxon>
    </lineage>
</organism>
<name>A0ABZ2IIF4_9BACT</name>
<dbReference type="Proteomes" id="UP001320603">
    <property type="component" value="Chromosome"/>
</dbReference>
<dbReference type="InterPro" id="IPR046228">
    <property type="entry name" value="DUF6261"/>
</dbReference>
<gene>
    <name evidence="2" type="ORF">NEE14_011950</name>
</gene>
<proteinExistence type="predicted"/>
<dbReference type="Pfam" id="PF19775">
    <property type="entry name" value="DUF6261"/>
    <property type="match status" value="1"/>
</dbReference>
<evidence type="ECO:0000256" key="1">
    <source>
        <dbReference type="SAM" id="MobiDB-lite"/>
    </source>
</evidence>
<accession>A0ABZ2IIF4</accession>
<dbReference type="EMBL" id="CP146284">
    <property type="protein sequence ID" value="WWV65703.1"/>
    <property type="molecule type" value="Genomic_DNA"/>
</dbReference>
<feature type="region of interest" description="Disordered" evidence="1">
    <location>
        <begin position="231"/>
        <end position="260"/>
    </location>
</feature>
<dbReference type="RefSeq" id="WP_251966688.1">
    <property type="nucleotide sequence ID" value="NZ_CP146284.1"/>
</dbReference>
<keyword evidence="3" id="KW-1185">Reference proteome</keyword>
<evidence type="ECO:0000313" key="3">
    <source>
        <dbReference type="Proteomes" id="UP001320603"/>
    </source>
</evidence>
<protein>
    <submittedName>
        <fullName evidence="2">DUF6261 family protein</fullName>
    </submittedName>
</protein>
<evidence type="ECO:0000313" key="2">
    <source>
        <dbReference type="EMBL" id="WWV65703.1"/>
    </source>
</evidence>
<feature type="compositionally biased region" description="Basic residues" evidence="1">
    <location>
        <begin position="231"/>
        <end position="240"/>
    </location>
</feature>